<dbReference type="Pfam" id="PF00358">
    <property type="entry name" value="PTS_EIIA_1"/>
    <property type="match status" value="1"/>
</dbReference>
<dbReference type="EMBL" id="QJKH01000005">
    <property type="protein sequence ID" value="PXX79532.1"/>
    <property type="molecule type" value="Genomic_DNA"/>
</dbReference>
<evidence type="ECO:0000259" key="7">
    <source>
        <dbReference type="PROSITE" id="PS51093"/>
    </source>
</evidence>
<dbReference type="SUPFAM" id="SSF51261">
    <property type="entry name" value="Duplicated hybrid motif"/>
    <property type="match status" value="1"/>
</dbReference>
<dbReference type="GO" id="GO:0009401">
    <property type="term" value="P:phosphoenolpyruvate-dependent sugar phosphotransferase system"/>
    <property type="evidence" value="ECO:0007669"/>
    <property type="project" value="UniProtKB-KW"/>
</dbReference>
<evidence type="ECO:0000313" key="9">
    <source>
        <dbReference type="Proteomes" id="UP000247612"/>
    </source>
</evidence>
<keyword evidence="6" id="KW-0418">Kinase</keyword>
<evidence type="ECO:0000256" key="4">
    <source>
        <dbReference type="ARBA" id="ARBA00022679"/>
    </source>
</evidence>
<keyword evidence="2" id="KW-0813">Transport</keyword>
<dbReference type="Gene3D" id="2.70.70.10">
    <property type="entry name" value="Glucose Permease (Domain IIA)"/>
    <property type="match status" value="1"/>
</dbReference>
<dbReference type="PANTHER" id="PTHR45008">
    <property type="entry name" value="PTS SYSTEM GLUCOSE-SPECIFIC EIIA COMPONENT"/>
    <property type="match status" value="1"/>
</dbReference>
<dbReference type="InterPro" id="IPR011055">
    <property type="entry name" value="Dup_hybrid_motif"/>
</dbReference>
<name>A0A318KSE1_9FIRM</name>
<sequence length="164" mass="17781">MGIFKDVFKKKENEAMTVSAPAAGYVKPLEGLKDGVFSERLLGEGCVISPMEETIYAPFDGRVVLVTETKHAIGLISNDGIELLIHVGLDTVMMAGEGFNMMVEKGESVKQGDRLMSFSTAKIKAAGYLDDVIVIVSNTKCFQGVACTQKEVVKASDELIRIMK</sequence>
<dbReference type="GO" id="GO:0005737">
    <property type="term" value="C:cytoplasm"/>
    <property type="evidence" value="ECO:0007669"/>
    <property type="project" value="UniProtKB-SubCell"/>
</dbReference>
<proteinExistence type="predicted"/>
<dbReference type="STRING" id="1034346.GCA_000313565_00596"/>
<evidence type="ECO:0000313" key="8">
    <source>
        <dbReference type="EMBL" id="PXX79532.1"/>
    </source>
</evidence>
<dbReference type="NCBIfam" id="TIGR00830">
    <property type="entry name" value="PTBA"/>
    <property type="match status" value="1"/>
</dbReference>
<keyword evidence="5" id="KW-0598">Phosphotransferase system</keyword>
<reference evidence="8 9" key="1">
    <citation type="submission" date="2018-05" db="EMBL/GenBank/DDBJ databases">
        <title>Genomic Encyclopedia of Type Strains, Phase IV (KMG-IV): sequencing the most valuable type-strain genomes for metagenomic binning, comparative biology and taxonomic classification.</title>
        <authorList>
            <person name="Goeker M."/>
        </authorList>
    </citation>
    <scope>NUCLEOTIDE SEQUENCE [LARGE SCALE GENOMIC DNA]</scope>
    <source>
        <strain evidence="8 9">JC118</strain>
    </source>
</reference>
<accession>A0A318KSE1</accession>
<evidence type="ECO:0000256" key="1">
    <source>
        <dbReference type="ARBA" id="ARBA00004496"/>
    </source>
</evidence>
<keyword evidence="4" id="KW-0808">Transferase</keyword>
<evidence type="ECO:0000256" key="5">
    <source>
        <dbReference type="ARBA" id="ARBA00022683"/>
    </source>
</evidence>
<keyword evidence="3" id="KW-0762">Sugar transport</keyword>
<dbReference type="PROSITE" id="PS00371">
    <property type="entry name" value="PTS_EIIA_TYPE_1_HIS"/>
    <property type="match status" value="1"/>
</dbReference>
<feature type="domain" description="PTS EIIA type-1" evidence="7">
    <location>
        <begin position="34"/>
        <end position="138"/>
    </location>
</feature>
<dbReference type="AlphaFoldDB" id="A0A318KSE1"/>
<dbReference type="InterPro" id="IPR001127">
    <property type="entry name" value="PTS_EIIA_1_perm"/>
</dbReference>
<comment type="subcellular location">
    <subcellularLocation>
        <location evidence="1">Cytoplasm</location>
    </subcellularLocation>
</comment>
<gene>
    <name evidence="8" type="ORF">DES51_1052</name>
</gene>
<dbReference type="GO" id="GO:0016301">
    <property type="term" value="F:kinase activity"/>
    <property type="evidence" value="ECO:0007669"/>
    <property type="project" value="UniProtKB-KW"/>
</dbReference>
<evidence type="ECO:0000256" key="2">
    <source>
        <dbReference type="ARBA" id="ARBA00022448"/>
    </source>
</evidence>
<dbReference type="PANTHER" id="PTHR45008:SF1">
    <property type="entry name" value="PTS SYSTEM GLUCOSE-SPECIFIC EIIA COMPONENT"/>
    <property type="match status" value="1"/>
</dbReference>
<comment type="caution">
    <text evidence="8">The sequence shown here is derived from an EMBL/GenBank/DDBJ whole genome shotgun (WGS) entry which is preliminary data.</text>
</comment>
<dbReference type="PROSITE" id="PS51093">
    <property type="entry name" value="PTS_EIIA_TYPE_1"/>
    <property type="match status" value="1"/>
</dbReference>
<dbReference type="FunFam" id="2.70.70.10:FF:000001">
    <property type="entry name" value="PTS system glucose-specific IIA component"/>
    <property type="match status" value="1"/>
</dbReference>
<evidence type="ECO:0000256" key="6">
    <source>
        <dbReference type="ARBA" id="ARBA00022777"/>
    </source>
</evidence>
<dbReference type="Proteomes" id="UP000247612">
    <property type="component" value="Unassembled WGS sequence"/>
</dbReference>
<evidence type="ECO:0000256" key="3">
    <source>
        <dbReference type="ARBA" id="ARBA00022597"/>
    </source>
</evidence>
<protein>
    <submittedName>
        <fullName evidence="8">PTS system glucose-specific IIA component</fullName>
    </submittedName>
</protein>
<dbReference type="RefSeq" id="WP_022936902.1">
    <property type="nucleotide sequence ID" value="NZ_CABKRQ010000002.1"/>
</dbReference>
<keyword evidence="9" id="KW-1185">Reference proteome</keyword>
<organism evidence="8 9">
    <name type="scientific">Dielma fastidiosa</name>
    <dbReference type="NCBI Taxonomy" id="1034346"/>
    <lineage>
        <taxon>Bacteria</taxon>
        <taxon>Bacillati</taxon>
        <taxon>Bacillota</taxon>
        <taxon>Erysipelotrichia</taxon>
        <taxon>Erysipelotrichales</taxon>
        <taxon>Erysipelotrichaceae</taxon>
        <taxon>Dielma</taxon>
    </lineage>
</organism>
<dbReference type="InterPro" id="IPR050890">
    <property type="entry name" value="PTS_EIIA_component"/>
</dbReference>